<gene>
    <name evidence="3" type="ORF">FF011L_28770</name>
</gene>
<dbReference type="Pfam" id="PF00534">
    <property type="entry name" value="Glycos_transf_1"/>
    <property type="match status" value="1"/>
</dbReference>
<dbReference type="KEGG" id="rml:FF011L_28770"/>
<dbReference type="RefSeq" id="WP_145352137.1">
    <property type="nucleotide sequence ID" value="NZ_CP036262.1"/>
</dbReference>
<accession>A0A517MGU4</accession>
<dbReference type="AlphaFoldDB" id="A0A517MGU4"/>
<dbReference type="EMBL" id="CP036262">
    <property type="protein sequence ID" value="QDS94099.1"/>
    <property type="molecule type" value="Genomic_DNA"/>
</dbReference>
<proteinExistence type="predicted"/>
<reference evidence="3 4" key="1">
    <citation type="submission" date="2019-02" db="EMBL/GenBank/DDBJ databases">
        <title>Deep-cultivation of Planctomycetes and their phenomic and genomic characterization uncovers novel biology.</title>
        <authorList>
            <person name="Wiegand S."/>
            <person name="Jogler M."/>
            <person name="Boedeker C."/>
            <person name="Pinto D."/>
            <person name="Vollmers J."/>
            <person name="Rivas-Marin E."/>
            <person name="Kohn T."/>
            <person name="Peeters S.H."/>
            <person name="Heuer A."/>
            <person name="Rast P."/>
            <person name="Oberbeckmann S."/>
            <person name="Bunk B."/>
            <person name="Jeske O."/>
            <person name="Meyerdierks A."/>
            <person name="Storesund J.E."/>
            <person name="Kallscheuer N."/>
            <person name="Luecker S."/>
            <person name="Lage O.M."/>
            <person name="Pohl T."/>
            <person name="Merkel B.J."/>
            <person name="Hornburger P."/>
            <person name="Mueller R.-W."/>
            <person name="Bruemmer F."/>
            <person name="Labrenz M."/>
            <person name="Spormann A.M."/>
            <person name="Op den Camp H."/>
            <person name="Overmann J."/>
            <person name="Amann R."/>
            <person name="Jetten M.S.M."/>
            <person name="Mascher T."/>
            <person name="Medema M.H."/>
            <person name="Devos D.P."/>
            <person name="Kaster A.-K."/>
            <person name="Ovreas L."/>
            <person name="Rohde M."/>
            <person name="Galperin M.Y."/>
            <person name="Jogler C."/>
        </authorList>
    </citation>
    <scope>NUCLEOTIDE SEQUENCE [LARGE SCALE GENOMIC DNA]</scope>
    <source>
        <strain evidence="3 4">FF011L</strain>
    </source>
</reference>
<evidence type="ECO:0000313" key="4">
    <source>
        <dbReference type="Proteomes" id="UP000320672"/>
    </source>
</evidence>
<dbReference type="GO" id="GO:0009103">
    <property type="term" value="P:lipopolysaccharide biosynthetic process"/>
    <property type="evidence" value="ECO:0007669"/>
    <property type="project" value="TreeGrafter"/>
</dbReference>
<dbReference type="InterPro" id="IPR001296">
    <property type="entry name" value="Glyco_trans_1"/>
</dbReference>
<keyword evidence="4" id="KW-1185">Reference proteome</keyword>
<dbReference type="Proteomes" id="UP000320672">
    <property type="component" value="Chromosome"/>
</dbReference>
<dbReference type="OrthoDB" id="239791at2"/>
<protein>
    <submittedName>
        <fullName evidence="3">Glycosyl transferases group 1</fullName>
    </submittedName>
</protein>
<keyword evidence="1 3" id="KW-0808">Transferase</keyword>
<dbReference type="Gene3D" id="3.40.50.2000">
    <property type="entry name" value="Glycogen Phosphorylase B"/>
    <property type="match status" value="1"/>
</dbReference>
<feature type="domain" description="Glycosyl transferase family 1" evidence="2">
    <location>
        <begin position="200"/>
        <end position="263"/>
    </location>
</feature>
<name>A0A517MGU4_9BACT</name>
<evidence type="ECO:0000256" key="1">
    <source>
        <dbReference type="ARBA" id="ARBA00022679"/>
    </source>
</evidence>
<evidence type="ECO:0000313" key="3">
    <source>
        <dbReference type="EMBL" id="QDS94099.1"/>
    </source>
</evidence>
<dbReference type="SUPFAM" id="SSF53756">
    <property type="entry name" value="UDP-Glycosyltransferase/glycogen phosphorylase"/>
    <property type="match status" value="1"/>
</dbReference>
<dbReference type="GO" id="GO:0016757">
    <property type="term" value="F:glycosyltransferase activity"/>
    <property type="evidence" value="ECO:0007669"/>
    <property type="project" value="InterPro"/>
</dbReference>
<dbReference type="PANTHER" id="PTHR46401">
    <property type="entry name" value="GLYCOSYLTRANSFERASE WBBK-RELATED"/>
    <property type="match status" value="1"/>
</dbReference>
<evidence type="ECO:0000259" key="2">
    <source>
        <dbReference type="Pfam" id="PF00534"/>
    </source>
</evidence>
<dbReference type="PANTHER" id="PTHR46401:SF2">
    <property type="entry name" value="GLYCOSYLTRANSFERASE WBBK-RELATED"/>
    <property type="match status" value="1"/>
</dbReference>
<sequence>MNEHLMAIPGTTVRIVARRNGVGLDRDVDLLRTVLPPESEVEHHSVRSWLPIRERFLRFGSQTPPKKSLDILVERVPWAWSHGLGTKVLVPNQERFPERHLSRLKQIDAVLCKSRHAENIFQKHAKRAIYIGFTSVDRLLPDCKPDYGKFLHLAGRSTLKGTEMLLQLWGNHPEWPSLTLIQHPDNAPSSVPANVHLIVDYLEDSVLQQIQNQHGIHLCPSLSEGWGHYIVEGMSCRSVVVTTDGPPMNELVDSSRGFVVPWHESEPRHLGTNFKVSPQAMEQTIETILASSTQDLQQLGDNAREWFQQNQIGFQDRARDAFELLLAE</sequence>
<organism evidence="3 4">
    <name type="scientific">Roseimaritima multifibrata</name>
    <dbReference type="NCBI Taxonomy" id="1930274"/>
    <lineage>
        <taxon>Bacteria</taxon>
        <taxon>Pseudomonadati</taxon>
        <taxon>Planctomycetota</taxon>
        <taxon>Planctomycetia</taxon>
        <taxon>Pirellulales</taxon>
        <taxon>Pirellulaceae</taxon>
        <taxon>Roseimaritima</taxon>
    </lineage>
</organism>